<organism evidence="2 3">
    <name type="scientific">Pyrrhoderma noxium</name>
    <dbReference type="NCBI Taxonomy" id="2282107"/>
    <lineage>
        <taxon>Eukaryota</taxon>
        <taxon>Fungi</taxon>
        <taxon>Dikarya</taxon>
        <taxon>Basidiomycota</taxon>
        <taxon>Agaricomycotina</taxon>
        <taxon>Agaricomycetes</taxon>
        <taxon>Hymenochaetales</taxon>
        <taxon>Hymenochaetaceae</taxon>
        <taxon>Pyrrhoderma</taxon>
    </lineage>
</organism>
<comment type="caution">
    <text evidence="2">The sequence shown here is derived from an EMBL/GenBank/DDBJ whole genome shotgun (WGS) entry which is preliminary data.</text>
</comment>
<feature type="region of interest" description="Disordered" evidence="1">
    <location>
        <begin position="216"/>
        <end position="271"/>
    </location>
</feature>
<dbReference type="PANTHER" id="PTHR34065:SF1">
    <property type="entry name" value="CELL DIVISION CONTROL PROTEIN 14"/>
    <property type="match status" value="1"/>
</dbReference>
<dbReference type="GO" id="GO:0051301">
    <property type="term" value="P:cell division"/>
    <property type="evidence" value="ECO:0007669"/>
    <property type="project" value="UniProtKB-KW"/>
</dbReference>
<reference evidence="2 3" key="1">
    <citation type="journal article" date="2017" name="Mol. Ecol.">
        <title>Comparative and population genomic landscape of Phellinus noxius: A hypervariable fungus causing root rot in trees.</title>
        <authorList>
            <person name="Chung C.L."/>
            <person name="Lee T.J."/>
            <person name="Akiba M."/>
            <person name="Lee H.H."/>
            <person name="Kuo T.H."/>
            <person name="Liu D."/>
            <person name="Ke H.M."/>
            <person name="Yokoi T."/>
            <person name="Roa M.B."/>
            <person name="Lu M.J."/>
            <person name="Chang Y.Y."/>
            <person name="Ann P.J."/>
            <person name="Tsai J.N."/>
            <person name="Chen C.Y."/>
            <person name="Tzean S.S."/>
            <person name="Ota Y."/>
            <person name="Hattori T."/>
            <person name="Sahashi N."/>
            <person name="Liou R.F."/>
            <person name="Kikuchi T."/>
            <person name="Tsai I.J."/>
        </authorList>
    </citation>
    <scope>NUCLEOTIDE SEQUENCE [LARGE SCALE GENOMIC DNA]</scope>
    <source>
        <strain evidence="2 3">FFPRI411160</strain>
    </source>
</reference>
<dbReference type="Pfam" id="PF08045">
    <property type="entry name" value="CDC14"/>
    <property type="match status" value="1"/>
</dbReference>
<dbReference type="InParanoid" id="A0A286UME8"/>
<sequence length="406" mass="44271">MQSVFETALDKLVSPRASFKSQEDALNTLEKSLAELVLLENSGKKNDLAQFLQLQDSFQCNLASRISPWLSYRTDELRKLRDYRGSGSKDNEFNAIVSLITQALSLLQGTVLLHKPSKDFLGRKNTIEVFVDLLSIYRHGSSKPFDNSTNSPSSSISSLEDQQWHPSLASAILDALLCILVDSPSAIRMFEELKGVEHIVKILKRAVIPKDTRIKYSRVSSSSSGTPSSSSSQSSGSRSSTASFTSVSSTPTLAETPPLTPKGSGLKGGPIRNKLEMLRKEVDFVPISPKRAKVAQLGVGHRRPGATPLTPLKFPSSIAKGRRRHPSPLGRLPSEEAMYSETDTDISLGCDTRSSIEGEDEFFGASSRHVRTRTTEEKKEILGQLLGNVDALVEGVKNAGIWGLGD</sequence>
<protein>
    <submittedName>
        <fullName evidence="2">Cell division control 14</fullName>
    </submittedName>
</protein>
<evidence type="ECO:0000256" key="1">
    <source>
        <dbReference type="SAM" id="MobiDB-lite"/>
    </source>
</evidence>
<name>A0A286UME8_9AGAM</name>
<feature type="compositionally biased region" description="Low complexity" evidence="1">
    <location>
        <begin position="217"/>
        <end position="257"/>
    </location>
</feature>
<dbReference type="STRING" id="2282107.A0A286UME8"/>
<evidence type="ECO:0000313" key="2">
    <source>
        <dbReference type="EMBL" id="PAV20786.1"/>
    </source>
</evidence>
<accession>A0A286UME8</accession>
<keyword evidence="3" id="KW-1185">Reference proteome</keyword>
<dbReference type="PANTHER" id="PTHR34065">
    <property type="entry name" value="CELL DIVISION CONTROL PROTEIN 14"/>
    <property type="match status" value="1"/>
</dbReference>
<gene>
    <name evidence="2" type="ORF">PNOK_0341300</name>
</gene>
<evidence type="ECO:0000313" key="3">
    <source>
        <dbReference type="Proteomes" id="UP000217199"/>
    </source>
</evidence>
<dbReference type="EMBL" id="NBII01000003">
    <property type="protein sequence ID" value="PAV20786.1"/>
    <property type="molecule type" value="Genomic_DNA"/>
</dbReference>
<keyword evidence="2" id="KW-0132">Cell division</keyword>
<dbReference type="AlphaFoldDB" id="A0A286UME8"/>
<dbReference type="Proteomes" id="UP000217199">
    <property type="component" value="Unassembled WGS sequence"/>
</dbReference>
<proteinExistence type="predicted"/>
<dbReference type="OrthoDB" id="5357220at2759"/>
<keyword evidence="2" id="KW-0131">Cell cycle</keyword>
<dbReference type="InterPro" id="IPR012535">
    <property type="entry name" value="Cell_div_Cdc14"/>
</dbReference>